<dbReference type="Gene3D" id="3.40.50.300">
    <property type="entry name" value="P-loop containing nucleotide triphosphate hydrolases"/>
    <property type="match status" value="1"/>
</dbReference>
<dbReference type="SMART" id="SM00833">
    <property type="entry name" value="CobW_C"/>
    <property type="match status" value="1"/>
</dbReference>
<dbReference type="GO" id="GO:0005737">
    <property type="term" value="C:cytoplasm"/>
    <property type="evidence" value="ECO:0007669"/>
    <property type="project" value="TreeGrafter"/>
</dbReference>
<dbReference type="InterPro" id="IPR051316">
    <property type="entry name" value="Zinc-reg_GTPase_activator"/>
</dbReference>
<keyword evidence="2" id="KW-0378">Hydrolase</keyword>
<keyword evidence="3" id="KW-0143">Chaperone</keyword>
<dbReference type="InterPro" id="IPR003495">
    <property type="entry name" value="CobW/HypB/UreG_nucleotide-bd"/>
</dbReference>
<evidence type="ECO:0000256" key="4">
    <source>
        <dbReference type="ARBA" id="ARBA00034320"/>
    </source>
</evidence>
<evidence type="ECO:0000256" key="6">
    <source>
        <dbReference type="ARBA" id="ARBA00049117"/>
    </source>
</evidence>
<gene>
    <name evidence="8" type="ORF">FDV58_00155</name>
</gene>
<dbReference type="InterPro" id="IPR011629">
    <property type="entry name" value="CobW-like_C"/>
</dbReference>
<dbReference type="SUPFAM" id="SSF90002">
    <property type="entry name" value="Hypothetical protein YjiA, C-terminal domain"/>
    <property type="match status" value="1"/>
</dbReference>
<protein>
    <submittedName>
        <fullName evidence="8">GTP-binding protein</fullName>
    </submittedName>
</protein>
<comment type="function">
    <text evidence="5">Zinc chaperone that directly transfers zinc cofactor to target proteins, thereby activating them. Zinc is transferred from the CXCC motif in the GTPase domain to the zinc binding site in target proteins in a process requiring GTP hydrolysis.</text>
</comment>
<comment type="caution">
    <text evidence="8">The sequence shown here is derived from an EMBL/GenBank/DDBJ whole genome shotgun (WGS) entry which is preliminary data.</text>
</comment>
<keyword evidence="1" id="KW-0547">Nucleotide-binding</keyword>
<dbReference type="InterPro" id="IPR036627">
    <property type="entry name" value="CobW-likC_sf"/>
</dbReference>
<dbReference type="Pfam" id="PF02492">
    <property type="entry name" value="cobW"/>
    <property type="match status" value="1"/>
</dbReference>
<dbReference type="Proteomes" id="UP000305095">
    <property type="component" value="Unassembled WGS sequence"/>
</dbReference>
<evidence type="ECO:0000313" key="9">
    <source>
        <dbReference type="Proteomes" id="UP000305095"/>
    </source>
</evidence>
<dbReference type="CDD" id="cd03112">
    <property type="entry name" value="CobW-like"/>
    <property type="match status" value="1"/>
</dbReference>
<evidence type="ECO:0000256" key="2">
    <source>
        <dbReference type="ARBA" id="ARBA00022801"/>
    </source>
</evidence>
<comment type="similarity">
    <text evidence="4">Belongs to the SIMIBI class G3E GTPase family. ZNG1 subfamily.</text>
</comment>
<dbReference type="SUPFAM" id="SSF52540">
    <property type="entry name" value="P-loop containing nucleoside triphosphate hydrolases"/>
    <property type="match status" value="1"/>
</dbReference>
<dbReference type="PANTHER" id="PTHR13748:SF62">
    <property type="entry name" value="COBW DOMAIN-CONTAINING PROTEIN"/>
    <property type="match status" value="1"/>
</dbReference>
<feature type="domain" description="CobW C-terminal" evidence="7">
    <location>
        <begin position="255"/>
        <end position="350"/>
    </location>
</feature>
<dbReference type="Gene3D" id="3.30.1220.10">
    <property type="entry name" value="CobW-like, C-terminal domain"/>
    <property type="match status" value="1"/>
</dbReference>
<name>A0A4U6S849_BRAEL</name>
<evidence type="ECO:0000256" key="3">
    <source>
        <dbReference type="ARBA" id="ARBA00023186"/>
    </source>
</evidence>
<evidence type="ECO:0000313" key="8">
    <source>
        <dbReference type="EMBL" id="TKV83660.1"/>
    </source>
</evidence>
<evidence type="ECO:0000256" key="5">
    <source>
        <dbReference type="ARBA" id="ARBA00045658"/>
    </source>
</evidence>
<accession>A0A4U6S849</accession>
<comment type="catalytic activity">
    <reaction evidence="6">
        <text>GTP + H2O = GDP + phosphate + H(+)</text>
        <dbReference type="Rhea" id="RHEA:19669"/>
        <dbReference type="ChEBI" id="CHEBI:15377"/>
        <dbReference type="ChEBI" id="CHEBI:15378"/>
        <dbReference type="ChEBI" id="CHEBI:37565"/>
        <dbReference type="ChEBI" id="CHEBI:43474"/>
        <dbReference type="ChEBI" id="CHEBI:58189"/>
    </reaction>
    <physiologicalReaction direction="left-to-right" evidence="6">
        <dbReference type="Rhea" id="RHEA:19670"/>
    </physiologicalReaction>
</comment>
<dbReference type="GO" id="GO:0016787">
    <property type="term" value="F:hydrolase activity"/>
    <property type="evidence" value="ECO:0007669"/>
    <property type="project" value="UniProtKB-KW"/>
</dbReference>
<organism evidence="8 9">
    <name type="scientific">Bradyrhizobium elkanii</name>
    <dbReference type="NCBI Taxonomy" id="29448"/>
    <lineage>
        <taxon>Bacteria</taxon>
        <taxon>Pseudomonadati</taxon>
        <taxon>Pseudomonadota</taxon>
        <taxon>Alphaproteobacteria</taxon>
        <taxon>Hyphomicrobiales</taxon>
        <taxon>Nitrobacteraceae</taxon>
        <taxon>Bradyrhizobium</taxon>
    </lineage>
</organism>
<dbReference type="InterPro" id="IPR027417">
    <property type="entry name" value="P-loop_NTPase"/>
</dbReference>
<evidence type="ECO:0000256" key="1">
    <source>
        <dbReference type="ARBA" id="ARBA00022741"/>
    </source>
</evidence>
<dbReference type="GO" id="GO:0000166">
    <property type="term" value="F:nucleotide binding"/>
    <property type="evidence" value="ECO:0007669"/>
    <property type="project" value="UniProtKB-KW"/>
</dbReference>
<reference evidence="8 9" key="1">
    <citation type="submission" date="2019-05" db="EMBL/GenBank/DDBJ databases">
        <title>Draft Genome of Bradyrhizobium elkanii strain SEMIA 938, Used in Commercial Inoculants for Lupinus spp. in Brazil.</title>
        <authorList>
            <person name="Hungria M."/>
            <person name="Delamuta J.R.M."/>
            <person name="Ribeiro R.A."/>
            <person name="Nogueira M.A."/>
        </authorList>
    </citation>
    <scope>NUCLEOTIDE SEQUENCE [LARGE SCALE GENOMIC DNA]</scope>
    <source>
        <strain evidence="8 9">Semia 938</strain>
    </source>
</reference>
<dbReference type="PANTHER" id="PTHR13748">
    <property type="entry name" value="COBW-RELATED"/>
    <property type="match status" value="1"/>
</dbReference>
<sequence>MIAADQIPVTVLTGFLGSGKTTVLNHLLRQPELGGVVAIINEFGEVALDHLLVESSEDRLAVLNNGCICCSVREDLIETLADLASRRADGTIPPFHRVLVETTGLADPVPVLHTLMTAPDVVARYRIDGVVATVDAVNGTHTLAAHGEAIRQIAVADRLLVTKTDLAAEDALARLEVQLAAINPVATRTKVRNGIVDPAKVLDAGLFDPGARSADVVRWFDLASQAANASHDHGDHHCVSEACGHHSHHAHDAGVSSYSLIIDEPIQREAIARWLDYVAALKGEDLLRFKAIVHVAEQPDAPMVVHGVQHVFHPPITLVDWPSADRRSRLVFIVRGIPRQIIENTLCKFAAVSRAAIQRSAA</sequence>
<proteinExistence type="inferred from homology"/>
<dbReference type="Pfam" id="PF07683">
    <property type="entry name" value="CobW_C"/>
    <property type="match status" value="1"/>
</dbReference>
<evidence type="ECO:0000259" key="7">
    <source>
        <dbReference type="SMART" id="SM00833"/>
    </source>
</evidence>
<dbReference type="EMBL" id="SZZP01000001">
    <property type="protein sequence ID" value="TKV83660.1"/>
    <property type="molecule type" value="Genomic_DNA"/>
</dbReference>
<dbReference type="RefSeq" id="WP_137476249.1">
    <property type="nucleotide sequence ID" value="NZ_SZZP01000001.1"/>
</dbReference>
<dbReference type="AlphaFoldDB" id="A0A4U6S849"/>